<keyword evidence="2" id="KW-0732">Signal</keyword>
<dbReference type="OrthoDB" id="9943803at2759"/>
<evidence type="ECO:0000313" key="4">
    <source>
        <dbReference type="Proteomes" id="UP000694397"/>
    </source>
</evidence>
<feature type="chain" id="PRO_5034236245" evidence="2">
    <location>
        <begin position="31"/>
        <end position="298"/>
    </location>
</feature>
<reference evidence="3" key="3">
    <citation type="submission" date="2025-09" db="UniProtKB">
        <authorList>
            <consortium name="Ensembl"/>
        </authorList>
    </citation>
    <scope>IDENTIFICATION</scope>
</reference>
<sequence length="298" mass="31778">MPPRAHTAVTAPRCVTALLLLSGLALPGGGHRRALHPPSSVSLDGNDAEGTRREQCALLGARWKEATGDATVPGPEISTYRVRVLPLPRGGPRRAVSPEEALRSFSARVYRCCRMGFQCRGVRGIQGHVSADFHVEFYLLPDVLLAPVVSAEVHLHISNPLHLTVEPWFPYLGRHGHPTRYGVGPGAGTLELRVDLLFLFRGLREAVGRAGGGRSLADLRRLGGPGRYRGKGPSRAEADPSPQDADPGPWGEGDGAGPSSLELDLVLRCSGDRGGGGVPCENSGVRLLHAPFIVVSYR</sequence>
<evidence type="ECO:0000313" key="3">
    <source>
        <dbReference type="Ensembl" id="ENSSFOP00015067676.1"/>
    </source>
</evidence>
<dbReference type="Proteomes" id="UP000694397">
    <property type="component" value="Chromosome 17"/>
</dbReference>
<gene>
    <name evidence="3" type="primary">si:ch211-170d8.2</name>
</gene>
<keyword evidence="4" id="KW-1185">Reference proteome</keyword>
<name>A0A8C9W050_SCLFO</name>
<dbReference type="Ensembl" id="ENSSFOT00015069532.1">
    <property type="protein sequence ID" value="ENSSFOP00015067676.1"/>
    <property type="gene ID" value="ENSSFOG00015026104.1"/>
</dbReference>
<evidence type="ECO:0000256" key="2">
    <source>
        <dbReference type="SAM" id="SignalP"/>
    </source>
</evidence>
<reference evidence="3 4" key="1">
    <citation type="submission" date="2019-04" db="EMBL/GenBank/DDBJ databases">
        <authorList>
            <consortium name="Wellcome Sanger Institute Data Sharing"/>
        </authorList>
    </citation>
    <scope>NUCLEOTIDE SEQUENCE [LARGE SCALE GENOMIC DNA]</scope>
</reference>
<organism evidence="3 4">
    <name type="scientific">Scleropages formosus</name>
    <name type="common">Asian bonytongue</name>
    <name type="synonym">Osteoglossum formosum</name>
    <dbReference type="NCBI Taxonomy" id="113540"/>
    <lineage>
        <taxon>Eukaryota</taxon>
        <taxon>Metazoa</taxon>
        <taxon>Chordata</taxon>
        <taxon>Craniata</taxon>
        <taxon>Vertebrata</taxon>
        <taxon>Euteleostomi</taxon>
        <taxon>Actinopterygii</taxon>
        <taxon>Neopterygii</taxon>
        <taxon>Teleostei</taxon>
        <taxon>Osteoglossocephala</taxon>
        <taxon>Osteoglossomorpha</taxon>
        <taxon>Osteoglossiformes</taxon>
        <taxon>Osteoglossidae</taxon>
        <taxon>Scleropages</taxon>
    </lineage>
</organism>
<evidence type="ECO:0000256" key="1">
    <source>
        <dbReference type="SAM" id="MobiDB-lite"/>
    </source>
</evidence>
<dbReference type="AlphaFoldDB" id="A0A8C9W050"/>
<feature type="region of interest" description="Disordered" evidence="1">
    <location>
        <begin position="222"/>
        <end position="257"/>
    </location>
</feature>
<proteinExistence type="predicted"/>
<dbReference type="GeneTree" id="ENSGT01030000235079"/>
<reference evidence="3" key="2">
    <citation type="submission" date="2025-08" db="UniProtKB">
        <authorList>
            <consortium name="Ensembl"/>
        </authorList>
    </citation>
    <scope>IDENTIFICATION</scope>
</reference>
<feature type="signal peptide" evidence="2">
    <location>
        <begin position="1"/>
        <end position="30"/>
    </location>
</feature>
<protein>
    <submittedName>
        <fullName evidence="3">Si:ch211-170d8.2</fullName>
    </submittedName>
</protein>
<accession>A0A8C9W050</accession>